<proteinExistence type="predicted"/>
<dbReference type="InParanoid" id="D8LKL3"/>
<feature type="compositionally biased region" description="Acidic residues" evidence="1">
    <location>
        <begin position="303"/>
        <end position="336"/>
    </location>
</feature>
<organism evidence="2 3">
    <name type="scientific">Ectocarpus siliculosus</name>
    <name type="common">Brown alga</name>
    <name type="synonym">Conferva siliculosa</name>
    <dbReference type="NCBI Taxonomy" id="2880"/>
    <lineage>
        <taxon>Eukaryota</taxon>
        <taxon>Sar</taxon>
        <taxon>Stramenopiles</taxon>
        <taxon>Ochrophyta</taxon>
        <taxon>PX clade</taxon>
        <taxon>Phaeophyceae</taxon>
        <taxon>Ectocarpales</taxon>
        <taxon>Ectocarpaceae</taxon>
        <taxon>Ectocarpus</taxon>
    </lineage>
</organism>
<dbReference type="Gene3D" id="3.40.50.300">
    <property type="entry name" value="P-loop containing nucleotide triphosphate hydrolases"/>
    <property type="match status" value="1"/>
</dbReference>
<keyword evidence="3" id="KW-1185">Reference proteome</keyword>
<protein>
    <submittedName>
        <fullName evidence="2">Uncharacterized protein</fullName>
    </submittedName>
</protein>
<reference evidence="2 3" key="1">
    <citation type="journal article" date="2010" name="Nature">
        <title>The Ectocarpus genome and the independent evolution of multicellularity in brown algae.</title>
        <authorList>
            <person name="Cock J.M."/>
            <person name="Sterck L."/>
            <person name="Rouze P."/>
            <person name="Scornet D."/>
            <person name="Allen A.E."/>
            <person name="Amoutzias G."/>
            <person name="Anthouard V."/>
            <person name="Artiguenave F."/>
            <person name="Aury J.M."/>
            <person name="Badger J.H."/>
            <person name="Beszteri B."/>
            <person name="Billiau K."/>
            <person name="Bonnet E."/>
            <person name="Bothwell J.H."/>
            <person name="Bowler C."/>
            <person name="Boyen C."/>
            <person name="Brownlee C."/>
            <person name="Carrano C.J."/>
            <person name="Charrier B."/>
            <person name="Cho G.Y."/>
            <person name="Coelho S.M."/>
            <person name="Collen J."/>
            <person name="Corre E."/>
            <person name="Da Silva C."/>
            <person name="Delage L."/>
            <person name="Delaroque N."/>
            <person name="Dittami S.M."/>
            <person name="Doulbeau S."/>
            <person name="Elias M."/>
            <person name="Farnham G."/>
            <person name="Gachon C.M."/>
            <person name="Gschloessl B."/>
            <person name="Heesch S."/>
            <person name="Jabbari K."/>
            <person name="Jubin C."/>
            <person name="Kawai H."/>
            <person name="Kimura K."/>
            <person name="Kloareg B."/>
            <person name="Kupper F.C."/>
            <person name="Lang D."/>
            <person name="Le Bail A."/>
            <person name="Leblanc C."/>
            <person name="Lerouge P."/>
            <person name="Lohr M."/>
            <person name="Lopez P.J."/>
            <person name="Martens C."/>
            <person name="Maumus F."/>
            <person name="Michel G."/>
            <person name="Miranda-Saavedra D."/>
            <person name="Morales J."/>
            <person name="Moreau H."/>
            <person name="Motomura T."/>
            <person name="Nagasato C."/>
            <person name="Napoli C.A."/>
            <person name="Nelson D.R."/>
            <person name="Nyvall-Collen P."/>
            <person name="Peters A.F."/>
            <person name="Pommier C."/>
            <person name="Potin P."/>
            <person name="Poulain J."/>
            <person name="Quesneville H."/>
            <person name="Read B."/>
            <person name="Rensing S.A."/>
            <person name="Ritter A."/>
            <person name="Rousvoal S."/>
            <person name="Samanta M."/>
            <person name="Samson G."/>
            <person name="Schroeder D.C."/>
            <person name="Segurens B."/>
            <person name="Strittmatter M."/>
            <person name="Tonon T."/>
            <person name="Tregear J.W."/>
            <person name="Valentin K."/>
            <person name="von Dassow P."/>
            <person name="Yamagishi T."/>
            <person name="Van de Peer Y."/>
            <person name="Wincker P."/>
        </authorList>
    </citation>
    <scope>NUCLEOTIDE SEQUENCE [LARGE SCALE GENOMIC DNA]</scope>
    <source>
        <strain evidence="3">Ec32 / CCAP1310/4</strain>
    </source>
</reference>
<sequence length="478" mass="51811">MSSTPAPSDIVRKAAEEDSKASLETWGPEAFARRTRTKIHNLGAPLPPWESKEQRPTPAARGIPKSINIILLGPTGSGKSSLVYTWWRALSGSVTGKEEFLAEHVHDSFLQRLRVGWNAKEGEEARQRAQQQQQQQHKHPALATGASSVAPPTAPGGGALLKAAPRHGTKGLDAFQLQAPDPHRGCTGITVHDTKGQQFFTEEEERFAEQMLQGKVEEGSAVDKQNYKYWFMLGNFGFFSTASLAAAPHVVVLVFDVTLRSFQQMLREPEANELCRCYRKIVRRAAKQGHEVFAVLTHIDAYAPDEDDESTSSDWEEEEEGTEADTEAETATEEGSLEQSAEASPGDGGSEEASSNAQESSLNGHEGVSNAKASSSSGMEHPSNGNESAGAGEFDREAELPGIISLWCEGLSQALGNDPEAPLPKENVFAVQNYHQGSSAQDPVLDLACLECLESVLHAGGRYVDDRYQQQQEGCVIA</sequence>
<dbReference type="OrthoDB" id="25620at2759"/>
<feature type="compositionally biased region" description="Low complexity" evidence="1">
    <location>
        <begin position="351"/>
        <end position="361"/>
    </location>
</feature>
<feature type="region of interest" description="Disordered" evidence="1">
    <location>
        <begin position="303"/>
        <end position="392"/>
    </location>
</feature>
<feature type="region of interest" description="Disordered" evidence="1">
    <location>
        <begin position="1"/>
        <end position="25"/>
    </location>
</feature>
<dbReference type="AlphaFoldDB" id="D8LKL3"/>
<gene>
    <name evidence="2" type="ORF">Esi_0030_0148</name>
</gene>
<accession>D8LKL3</accession>
<dbReference type="EMBL" id="FN648487">
    <property type="protein sequence ID" value="CBN74603.1"/>
    <property type="molecule type" value="Genomic_DNA"/>
</dbReference>
<feature type="region of interest" description="Disordered" evidence="1">
    <location>
        <begin position="121"/>
        <end position="160"/>
    </location>
</feature>
<name>D8LKL3_ECTSI</name>
<dbReference type="InterPro" id="IPR027417">
    <property type="entry name" value="P-loop_NTPase"/>
</dbReference>
<dbReference type="Proteomes" id="UP000002630">
    <property type="component" value="Linkage Group LG19"/>
</dbReference>
<evidence type="ECO:0000313" key="3">
    <source>
        <dbReference type="Proteomes" id="UP000002630"/>
    </source>
</evidence>
<dbReference type="SUPFAM" id="SSF52540">
    <property type="entry name" value="P-loop containing nucleoside triphosphate hydrolases"/>
    <property type="match status" value="1"/>
</dbReference>
<evidence type="ECO:0000256" key="1">
    <source>
        <dbReference type="SAM" id="MobiDB-lite"/>
    </source>
</evidence>
<feature type="compositionally biased region" description="Polar residues" evidence="1">
    <location>
        <begin position="371"/>
        <end position="387"/>
    </location>
</feature>
<dbReference type="EMBL" id="FN649744">
    <property type="protein sequence ID" value="CBN74603.1"/>
    <property type="molecule type" value="Genomic_DNA"/>
</dbReference>
<evidence type="ECO:0000313" key="2">
    <source>
        <dbReference type="EMBL" id="CBN74603.1"/>
    </source>
</evidence>
<feature type="compositionally biased region" description="Basic and acidic residues" evidence="1">
    <location>
        <begin position="10"/>
        <end position="21"/>
    </location>
</feature>
<feature type="region of interest" description="Disordered" evidence="1">
    <location>
        <begin position="41"/>
        <end position="60"/>
    </location>
</feature>